<reference evidence="1 2" key="1">
    <citation type="submission" date="2019-05" db="EMBL/GenBank/DDBJ databases">
        <title>Another draft genome of Portunus trituberculatus and its Hox gene families provides insights of decapod evolution.</title>
        <authorList>
            <person name="Jeong J.-H."/>
            <person name="Song I."/>
            <person name="Kim S."/>
            <person name="Choi T."/>
            <person name="Kim D."/>
            <person name="Ryu S."/>
            <person name="Kim W."/>
        </authorList>
    </citation>
    <scope>NUCLEOTIDE SEQUENCE [LARGE SCALE GENOMIC DNA]</scope>
    <source>
        <tissue evidence="1">Muscle</tissue>
    </source>
</reference>
<gene>
    <name evidence="1" type="ORF">E2C01_071901</name>
</gene>
<comment type="caution">
    <text evidence="1">The sequence shown here is derived from an EMBL/GenBank/DDBJ whole genome shotgun (WGS) entry which is preliminary data.</text>
</comment>
<dbReference type="EMBL" id="VSRR010045898">
    <property type="protein sequence ID" value="MPC77448.1"/>
    <property type="molecule type" value="Genomic_DNA"/>
</dbReference>
<name>A0A5B7I983_PORTR</name>
<organism evidence="1 2">
    <name type="scientific">Portunus trituberculatus</name>
    <name type="common">Swimming crab</name>
    <name type="synonym">Neptunus trituberculatus</name>
    <dbReference type="NCBI Taxonomy" id="210409"/>
    <lineage>
        <taxon>Eukaryota</taxon>
        <taxon>Metazoa</taxon>
        <taxon>Ecdysozoa</taxon>
        <taxon>Arthropoda</taxon>
        <taxon>Crustacea</taxon>
        <taxon>Multicrustacea</taxon>
        <taxon>Malacostraca</taxon>
        <taxon>Eumalacostraca</taxon>
        <taxon>Eucarida</taxon>
        <taxon>Decapoda</taxon>
        <taxon>Pleocyemata</taxon>
        <taxon>Brachyura</taxon>
        <taxon>Eubrachyura</taxon>
        <taxon>Portunoidea</taxon>
        <taxon>Portunidae</taxon>
        <taxon>Portuninae</taxon>
        <taxon>Portunus</taxon>
    </lineage>
</organism>
<accession>A0A5B7I983</accession>
<protein>
    <submittedName>
        <fullName evidence="1">Uncharacterized protein</fullName>
    </submittedName>
</protein>
<dbReference type="AlphaFoldDB" id="A0A5B7I983"/>
<keyword evidence="2" id="KW-1185">Reference proteome</keyword>
<dbReference type="Proteomes" id="UP000324222">
    <property type="component" value="Unassembled WGS sequence"/>
</dbReference>
<evidence type="ECO:0000313" key="2">
    <source>
        <dbReference type="Proteomes" id="UP000324222"/>
    </source>
</evidence>
<sequence>MKYRSISLVIHYHSVPQSRGYPHGMSVYEYYMISIIAGNRGVET</sequence>
<proteinExistence type="predicted"/>
<evidence type="ECO:0000313" key="1">
    <source>
        <dbReference type="EMBL" id="MPC77448.1"/>
    </source>
</evidence>